<accession>A0A1I8BMP1</accession>
<dbReference type="Gene3D" id="2.20.25.240">
    <property type="match status" value="1"/>
</dbReference>
<evidence type="ECO:0000313" key="2">
    <source>
        <dbReference type="Proteomes" id="UP000095281"/>
    </source>
</evidence>
<sequence>MDIRAKLIEVQKSRKRRLPINDSSELSDVQLPEKNLEENNEENLEANLIKFEQGVTNKGNIALWHNDKNSNYWRCSNKDCPAKTKAIQKGGQFIGTLGKKEHNHPPAIQKKTSEEMRNKLKREVRANIPDEVYISLGTDCALKQLMSRQKKRMYGNVNCTDLSKMVIPESLTHKYGSSTLIYDSLTKRGYEDVVLVFSHLRAEIAALQTTFPAAHLSGCLFHFGQSLWRKWRDLGLDRLFGDKTNEGERARNSFRRLLALALIPPQHVRRGFGLVINSSPASISTFLAYFSSTYIGLSEMELRLGSEAFQQGVHVHSIQESSDGFSALDDHSFHPIISTPVQFGLDSSQPPTPNISLSAIVEVPRWEMPLARTPQYPIAFWNVNERALKALAKTNNALESSHYHFIKKLNHHPSMSDFLLAILNDVDKQVDIARSAATFKHQRKQKYIVKEAQVFSTLNEAEYDDDWQLLNVLTLLGLQMSGYIDGLRSTEHQPEERDTEDGVDNGNSENDAPTTSSSMFI</sequence>
<reference evidence="3" key="1">
    <citation type="submission" date="2016-11" db="UniProtKB">
        <authorList>
            <consortium name="WormBaseParasite"/>
        </authorList>
    </citation>
    <scope>IDENTIFICATION</scope>
</reference>
<protein>
    <submittedName>
        <fullName evidence="3">FLYWCH-type domain-containing protein</fullName>
    </submittedName>
</protein>
<dbReference type="Proteomes" id="UP000095281">
    <property type="component" value="Unplaced"/>
</dbReference>
<evidence type="ECO:0000256" key="1">
    <source>
        <dbReference type="SAM" id="MobiDB-lite"/>
    </source>
</evidence>
<keyword evidence="2" id="KW-1185">Reference proteome</keyword>
<evidence type="ECO:0000313" key="3">
    <source>
        <dbReference type="WBParaSite" id="MhA1_Contig315.frz3.gene6"/>
    </source>
</evidence>
<feature type="compositionally biased region" description="Polar residues" evidence="1">
    <location>
        <begin position="505"/>
        <end position="521"/>
    </location>
</feature>
<dbReference type="WBParaSite" id="MhA1_Contig315.frz3.gene6">
    <property type="protein sequence ID" value="MhA1_Contig315.frz3.gene6"/>
    <property type="gene ID" value="MhA1_Contig315.frz3.gene6"/>
</dbReference>
<dbReference type="AlphaFoldDB" id="A0A1I8BMP1"/>
<feature type="region of interest" description="Disordered" evidence="1">
    <location>
        <begin position="490"/>
        <end position="521"/>
    </location>
</feature>
<organism evidence="2 3">
    <name type="scientific">Meloidogyne hapla</name>
    <name type="common">Root-knot nematode worm</name>
    <dbReference type="NCBI Taxonomy" id="6305"/>
    <lineage>
        <taxon>Eukaryota</taxon>
        <taxon>Metazoa</taxon>
        <taxon>Ecdysozoa</taxon>
        <taxon>Nematoda</taxon>
        <taxon>Chromadorea</taxon>
        <taxon>Rhabditida</taxon>
        <taxon>Tylenchina</taxon>
        <taxon>Tylenchomorpha</taxon>
        <taxon>Tylenchoidea</taxon>
        <taxon>Meloidogynidae</taxon>
        <taxon>Meloidogyninae</taxon>
        <taxon>Meloidogyne</taxon>
    </lineage>
</organism>
<proteinExistence type="predicted"/>
<name>A0A1I8BMP1_MELHA</name>